<comment type="caution">
    <text evidence="3">The sequence shown here is derived from an EMBL/GenBank/DDBJ whole genome shotgun (WGS) entry which is preliminary data.</text>
</comment>
<feature type="region of interest" description="Disordered" evidence="1">
    <location>
        <begin position="158"/>
        <end position="179"/>
    </location>
</feature>
<dbReference type="Proteomes" id="UP000473525">
    <property type="component" value="Unassembled WGS sequence"/>
</dbReference>
<proteinExistence type="predicted"/>
<feature type="compositionally biased region" description="Acidic residues" evidence="1">
    <location>
        <begin position="207"/>
        <end position="222"/>
    </location>
</feature>
<feature type="compositionally biased region" description="Gly residues" evidence="1">
    <location>
        <begin position="449"/>
        <end position="466"/>
    </location>
</feature>
<dbReference type="RefSeq" id="WP_157341906.1">
    <property type="nucleotide sequence ID" value="NZ_WSEK01000004.1"/>
</dbReference>
<dbReference type="NCBIfam" id="NF040603">
    <property type="entry name" value="choice_anch_P"/>
    <property type="match status" value="1"/>
</dbReference>
<keyword evidence="4" id="KW-1185">Reference proteome</keyword>
<evidence type="ECO:0000313" key="3">
    <source>
        <dbReference type="EMBL" id="MVQ49318.1"/>
    </source>
</evidence>
<feature type="chain" id="PRO_5026797494" evidence="2">
    <location>
        <begin position="26"/>
        <end position="555"/>
    </location>
</feature>
<accession>A0A6L6XQR8</accession>
<feature type="signal peptide" evidence="2">
    <location>
        <begin position="1"/>
        <end position="25"/>
    </location>
</feature>
<reference evidence="3 4" key="1">
    <citation type="submission" date="2019-12" db="EMBL/GenBank/DDBJ databases">
        <authorList>
            <person name="Huq M.A."/>
        </authorList>
    </citation>
    <scope>NUCLEOTIDE SEQUENCE [LARGE SCALE GENOMIC DNA]</scope>
    <source>
        <strain evidence="3 4">MAH-18</strain>
    </source>
</reference>
<dbReference type="EMBL" id="WSEK01000004">
    <property type="protein sequence ID" value="MVQ49318.1"/>
    <property type="molecule type" value="Genomic_DNA"/>
</dbReference>
<keyword evidence="2" id="KW-0732">Signal</keyword>
<feature type="compositionally biased region" description="Low complexity" evidence="1">
    <location>
        <begin position="467"/>
        <end position="485"/>
    </location>
</feature>
<protein>
    <submittedName>
        <fullName evidence="3">Uncharacterized protein</fullName>
    </submittedName>
</protein>
<feature type="region of interest" description="Disordered" evidence="1">
    <location>
        <begin position="429"/>
        <end position="485"/>
    </location>
</feature>
<evidence type="ECO:0000256" key="1">
    <source>
        <dbReference type="SAM" id="MobiDB-lite"/>
    </source>
</evidence>
<feature type="region of interest" description="Disordered" evidence="1">
    <location>
        <begin position="107"/>
        <end position="137"/>
    </location>
</feature>
<feature type="region of interest" description="Disordered" evidence="1">
    <location>
        <begin position="196"/>
        <end position="233"/>
    </location>
</feature>
<name>A0A6L6XQR8_9ACTN</name>
<sequence>MKRCLVPLSAAAVVGALLPVSPTAAEEAAPRAFSGYTADATAAPVRIEIYEPTIPIPANPQLELVLGYSTVEADSGSSQGRASWLWPGDSVGEGLKTFVEQVGLPPQLGENGYPVQVNASQPSGTDEQRDEPFPGTVMRTEAGKHTTVAQVGLSPDAQVEDGEAPAAAEEGGTAGLPGLPLSGDLLTSFGQVITGGLPLAAPAPTEPAEESSEEPGEGDDDQPSTGSMPGLPPQLAVLVDVEGYTSSSRTVADAGSVTSIARSALGNVSLLGGLVVLEGVTSLSRSTSDGRTGASTEAVHLGGITVAGQTFALGPAGAEAAGQQQALPELPPELTAALAQLGLTLTLPRPAQTINGDKASDQVAGLRLEINAKTLRQQLAALPVGALVAAFPSDPPELKSALQALTGLAPKIVVTLGTASTKVDTVQGIAFPTGDDAPSDDAAEEKPGDSGGGGSPGTDGGGGGVPTGSAPAATGPVDAGAPAPAAADALPASELTGAGLPPLYSLPGALLVGGIALAAAGGTWLRKIGVIALGGAGSCMHGLDSGLPDLRKAPR</sequence>
<evidence type="ECO:0000256" key="2">
    <source>
        <dbReference type="SAM" id="SignalP"/>
    </source>
</evidence>
<gene>
    <name evidence="3" type="ORF">GON03_08995</name>
</gene>
<organism evidence="3 4">
    <name type="scientific">Nocardioides agri</name>
    <dbReference type="NCBI Taxonomy" id="2682843"/>
    <lineage>
        <taxon>Bacteria</taxon>
        <taxon>Bacillati</taxon>
        <taxon>Actinomycetota</taxon>
        <taxon>Actinomycetes</taxon>
        <taxon>Propionibacteriales</taxon>
        <taxon>Nocardioidaceae</taxon>
        <taxon>Nocardioides</taxon>
    </lineage>
</organism>
<dbReference type="AlphaFoldDB" id="A0A6L6XQR8"/>
<feature type="compositionally biased region" description="Low complexity" evidence="1">
    <location>
        <begin position="164"/>
        <end position="179"/>
    </location>
</feature>
<evidence type="ECO:0000313" key="4">
    <source>
        <dbReference type="Proteomes" id="UP000473525"/>
    </source>
</evidence>